<keyword evidence="4 8" id="KW-0812">Transmembrane</keyword>
<evidence type="ECO:0000256" key="2">
    <source>
        <dbReference type="ARBA" id="ARBA00006375"/>
    </source>
</evidence>
<protein>
    <submittedName>
        <fullName evidence="11">Mitochondrial carrier</fullName>
    </submittedName>
</protein>
<keyword evidence="7 8" id="KW-0472">Membrane</keyword>
<evidence type="ECO:0000256" key="7">
    <source>
        <dbReference type="ARBA" id="ARBA00023136"/>
    </source>
</evidence>
<reference evidence="11 12" key="1">
    <citation type="submission" date="2016-07" db="EMBL/GenBank/DDBJ databases">
        <title>Pervasive Adenine N6-methylation of Active Genes in Fungi.</title>
        <authorList>
            <consortium name="DOE Joint Genome Institute"/>
            <person name="Mondo S.J."/>
            <person name="Dannebaum R.O."/>
            <person name="Kuo R.C."/>
            <person name="Labutti K."/>
            <person name="Haridas S."/>
            <person name="Kuo A."/>
            <person name="Salamov A."/>
            <person name="Ahrendt S.R."/>
            <person name="Lipzen A."/>
            <person name="Sullivan W."/>
            <person name="Andreopoulos W.B."/>
            <person name="Clum A."/>
            <person name="Lindquist E."/>
            <person name="Daum C."/>
            <person name="Ramamoorthy G.K."/>
            <person name="Gryganskyi A."/>
            <person name="Culley D."/>
            <person name="Magnuson J.K."/>
            <person name="James T.Y."/>
            <person name="O'Malley M.A."/>
            <person name="Stajich J.E."/>
            <person name="Spatafora J.W."/>
            <person name="Visel A."/>
            <person name="Grigoriev I.V."/>
        </authorList>
    </citation>
    <scope>NUCLEOTIDE SEQUENCE [LARGE SCALE GENOMIC DNA]</scope>
    <source>
        <strain evidence="11 12">JEL800</strain>
    </source>
</reference>
<evidence type="ECO:0000313" key="11">
    <source>
        <dbReference type="EMBL" id="ORY48446.1"/>
    </source>
</evidence>
<dbReference type="Gene3D" id="1.50.40.10">
    <property type="entry name" value="Mitochondrial carrier domain"/>
    <property type="match status" value="1"/>
</dbReference>
<sequence>MTGSMAALTPIPVPTVTSKPAPLKSQWWFGGLASSIACIFTHPLALYKGLDASMLRQLTYSSARFGVYETAKQRIEKTQFGKEYPTGSPADLANVRLQSDARLPPAQQRYSNALDALATIFRKEGITKLWTGVGPNILRAIPMTAGQAATYDSVKSLLLSYPAYFSDNLTLYIIASTAGALVATTVCAPIDVINTDTMLYKGSWDAATKIAKKEGLGAFLKGWTPAFVRLAPHTVLTFLFLEQIKRVYNGV</sequence>
<name>A0A1Y2CNC8_9FUNG</name>
<dbReference type="InterPro" id="IPR023395">
    <property type="entry name" value="MCP_dom_sf"/>
</dbReference>
<proteinExistence type="inferred from homology"/>
<feature type="repeat" description="Solcar" evidence="8">
    <location>
        <begin position="73"/>
        <end position="157"/>
    </location>
</feature>
<dbReference type="SUPFAM" id="SSF103506">
    <property type="entry name" value="Mitochondrial carrier"/>
    <property type="match status" value="1"/>
</dbReference>
<evidence type="ECO:0000256" key="5">
    <source>
        <dbReference type="ARBA" id="ARBA00022737"/>
    </source>
</evidence>
<keyword evidence="3 9" id="KW-0813">Transport</keyword>
<dbReference type="InterPro" id="IPR018108">
    <property type="entry name" value="MCP_transmembrane"/>
</dbReference>
<dbReference type="AlphaFoldDB" id="A0A1Y2CNC8"/>
<dbReference type="Pfam" id="PF00153">
    <property type="entry name" value="Mito_carr"/>
    <property type="match status" value="2"/>
</dbReference>
<evidence type="ECO:0000256" key="4">
    <source>
        <dbReference type="ARBA" id="ARBA00022692"/>
    </source>
</evidence>
<gene>
    <name evidence="11" type="ORF">BCR33DRAFT_714233</name>
</gene>
<comment type="similarity">
    <text evidence="2 9">Belongs to the mitochondrial carrier (TC 2.A.29) family.</text>
</comment>
<dbReference type="STRING" id="329046.A0A1Y2CNC8"/>
<dbReference type="GO" id="GO:0005310">
    <property type="term" value="F:dicarboxylic acid transmembrane transporter activity"/>
    <property type="evidence" value="ECO:0007669"/>
    <property type="project" value="EnsemblFungi"/>
</dbReference>
<dbReference type="PROSITE" id="PS50920">
    <property type="entry name" value="SOLCAR"/>
    <property type="match status" value="2"/>
</dbReference>
<evidence type="ECO:0000256" key="9">
    <source>
        <dbReference type="RuleBase" id="RU000488"/>
    </source>
</evidence>
<organism evidence="11 12">
    <name type="scientific">Rhizoclosmatium globosum</name>
    <dbReference type="NCBI Taxonomy" id="329046"/>
    <lineage>
        <taxon>Eukaryota</taxon>
        <taxon>Fungi</taxon>
        <taxon>Fungi incertae sedis</taxon>
        <taxon>Chytridiomycota</taxon>
        <taxon>Chytridiomycota incertae sedis</taxon>
        <taxon>Chytridiomycetes</taxon>
        <taxon>Chytridiales</taxon>
        <taxon>Chytriomycetaceae</taxon>
        <taxon>Rhizoclosmatium</taxon>
    </lineage>
</organism>
<evidence type="ECO:0000313" key="12">
    <source>
        <dbReference type="Proteomes" id="UP000193642"/>
    </source>
</evidence>
<evidence type="ECO:0000256" key="10">
    <source>
        <dbReference type="SAM" id="Phobius"/>
    </source>
</evidence>
<evidence type="ECO:0000256" key="6">
    <source>
        <dbReference type="ARBA" id="ARBA00022989"/>
    </source>
</evidence>
<accession>A0A1Y2CNC8</accession>
<evidence type="ECO:0000256" key="8">
    <source>
        <dbReference type="PROSITE-ProRule" id="PRU00282"/>
    </source>
</evidence>
<dbReference type="GO" id="GO:0016020">
    <property type="term" value="C:membrane"/>
    <property type="evidence" value="ECO:0007669"/>
    <property type="project" value="UniProtKB-SubCell"/>
</dbReference>
<comment type="caution">
    <text evidence="11">The sequence shown here is derived from an EMBL/GenBank/DDBJ whole genome shotgun (WGS) entry which is preliminary data.</text>
</comment>
<feature type="transmembrane region" description="Helical" evidence="10">
    <location>
        <begin position="27"/>
        <end position="47"/>
    </location>
</feature>
<keyword evidence="12" id="KW-1185">Reference proteome</keyword>
<evidence type="ECO:0000256" key="1">
    <source>
        <dbReference type="ARBA" id="ARBA00004141"/>
    </source>
</evidence>
<dbReference type="InterPro" id="IPR050391">
    <property type="entry name" value="Mito_Metabolite_Transporter"/>
</dbReference>
<feature type="repeat" description="Solcar" evidence="8">
    <location>
        <begin position="167"/>
        <end position="247"/>
    </location>
</feature>
<keyword evidence="6 10" id="KW-1133">Transmembrane helix</keyword>
<dbReference type="PANTHER" id="PTHR45618">
    <property type="entry name" value="MITOCHONDRIAL DICARBOXYLATE CARRIER-RELATED"/>
    <property type="match status" value="1"/>
</dbReference>
<keyword evidence="5" id="KW-0677">Repeat</keyword>
<dbReference type="EMBL" id="MCGO01000011">
    <property type="protein sequence ID" value="ORY48446.1"/>
    <property type="molecule type" value="Genomic_DNA"/>
</dbReference>
<evidence type="ECO:0000256" key="3">
    <source>
        <dbReference type="ARBA" id="ARBA00022448"/>
    </source>
</evidence>
<dbReference type="GO" id="GO:0005740">
    <property type="term" value="C:mitochondrial envelope"/>
    <property type="evidence" value="ECO:0007669"/>
    <property type="project" value="EnsemblFungi"/>
</dbReference>
<dbReference type="OrthoDB" id="448427at2759"/>
<comment type="subcellular location">
    <subcellularLocation>
        <location evidence="1">Membrane</location>
        <topology evidence="1">Multi-pass membrane protein</topology>
    </subcellularLocation>
</comment>
<dbReference type="Proteomes" id="UP000193642">
    <property type="component" value="Unassembled WGS sequence"/>
</dbReference>